<dbReference type="Proteomes" id="UP000672657">
    <property type="component" value="Unassembled WGS sequence"/>
</dbReference>
<dbReference type="InterPro" id="IPR025110">
    <property type="entry name" value="AMP-bd_C"/>
</dbReference>
<evidence type="ECO:0000313" key="8">
    <source>
        <dbReference type="Proteomes" id="UP000672657"/>
    </source>
</evidence>
<evidence type="ECO:0000256" key="1">
    <source>
        <dbReference type="ARBA" id="ARBA00006432"/>
    </source>
</evidence>
<accession>A0ABN7Q442</accession>
<feature type="domain" description="AMP-dependent synthetase/ligase" evidence="5">
    <location>
        <begin position="12"/>
        <end position="355"/>
    </location>
</feature>
<dbReference type="InterPro" id="IPR000873">
    <property type="entry name" value="AMP-dep_synth/lig_dom"/>
</dbReference>
<dbReference type="PANTHER" id="PTHR43107">
    <property type="entry name" value="LONG-CHAIN FATTY ACID TRANSPORT PROTEIN"/>
    <property type="match status" value="1"/>
</dbReference>
<dbReference type="EMBL" id="CAJPVI010000014">
    <property type="protein sequence ID" value="CAG2144987.1"/>
    <property type="molecule type" value="Genomic_DNA"/>
</dbReference>
<dbReference type="RefSeq" id="WP_211953730.1">
    <property type="nucleotide sequence ID" value="NZ_CAJPVI010000014.1"/>
</dbReference>
<evidence type="ECO:0000256" key="3">
    <source>
        <dbReference type="ARBA" id="ARBA00022741"/>
    </source>
</evidence>
<sequence length="515" mass="57156">MRVQCEIEQLIRKRVQAHPDAVWLKFRDQQYTWREVLSLIQRAANGLLRAGIRPGDRVAIMARNRPEFLWTYFGSLFIGAGFVPLNRWQRGGALEHMVNDSGIRMIAYDEDLRDTVNALRPVCPALTTFIAYGTPAANEIGFAALMDAHDAEPDVHVAHPSNAVDILYTSGTTGTPKGVASTAYETHLAPLREALGVRPGETLYTCMPLFHGSGLFVGAVGSIRLDAVFALGEAFSASQFWDECRRHGAVATHLFSSMFPILLKQPPSPADGDNPVRTVLSVGCPPSNWEAFESRFRVRIVEFYGMSDAIGMTVNLEGRPGSAGLPAAGVEFRIVDAHDREVPPGEMGEIVFRHPEGQLTHYHNLPEVTAHAYRGGWFHTGDLGKFDADGYLYFYGRIKEAIRRRGENISAWEVASVIDQHPKVKESAVFGVPSELGEEEVMVTVVAVDDERLIPEEIMDFCQGRLAYYAMPRFIDLVDALPKTSTQKVQLLALKSRGPTTATWDRERAGYVVRR</sequence>
<evidence type="ECO:0000259" key="5">
    <source>
        <dbReference type="Pfam" id="PF00501"/>
    </source>
</evidence>
<comment type="similarity">
    <text evidence="1">Belongs to the ATP-dependent AMP-binding enzyme family.</text>
</comment>
<dbReference type="InterPro" id="IPR042099">
    <property type="entry name" value="ANL_N_sf"/>
</dbReference>
<keyword evidence="2 7" id="KW-0436">Ligase</keyword>
<evidence type="ECO:0000313" key="7">
    <source>
        <dbReference type="EMBL" id="CAG2144987.1"/>
    </source>
</evidence>
<dbReference type="PANTHER" id="PTHR43107:SF15">
    <property type="entry name" value="FATTY ACID TRANSPORT PROTEIN 3, ISOFORM A"/>
    <property type="match status" value="1"/>
</dbReference>
<keyword evidence="8" id="KW-1185">Reference proteome</keyword>
<reference evidence="7 8" key="1">
    <citation type="submission" date="2021-03" db="EMBL/GenBank/DDBJ databases">
        <authorList>
            <person name="Peeters C."/>
        </authorList>
    </citation>
    <scope>NUCLEOTIDE SEQUENCE [LARGE SCALE GENOMIC DNA]</scope>
    <source>
        <strain evidence="7 8">LMG 26411</strain>
    </source>
</reference>
<comment type="caution">
    <text evidence="7">The sequence shown here is derived from an EMBL/GenBank/DDBJ whole genome shotgun (WGS) entry which is preliminary data.</text>
</comment>
<proteinExistence type="inferred from homology"/>
<protein>
    <submittedName>
        <fullName evidence="7">Long-chain-fatty-acid--CoA ligase</fullName>
        <ecNumber evidence="7">6.2.1.3</ecNumber>
    </submittedName>
</protein>
<evidence type="ECO:0000259" key="6">
    <source>
        <dbReference type="Pfam" id="PF13193"/>
    </source>
</evidence>
<gene>
    <name evidence="7" type="primary">lcfB_6</name>
    <name evidence="7" type="ORF">LMG26411_02660</name>
</gene>
<dbReference type="InterPro" id="IPR045851">
    <property type="entry name" value="AMP-bd_C_sf"/>
</dbReference>
<name>A0ABN7Q442_9BURK</name>
<dbReference type="Pfam" id="PF13193">
    <property type="entry name" value="AMP-binding_C"/>
    <property type="match status" value="1"/>
</dbReference>
<keyword evidence="3" id="KW-0547">Nucleotide-binding</keyword>
<dbReference type="Pfam" id="PF00501">
    <property type="entry name" value="AMP-binding"/>
    <property type="match status" value="1"/>
</dbReference>
<keyword evidence="4" id="KW-0067">ATP-binding</keyword>
<organism evidence="7 8">
    <name type="scientific">Cupriavidus numazuensis</name>
    <dbReference type="NCBI Taxonomy" id="221992"/>
    <lineage>
        <taxon>Bacteria</taxon>
        <taxon>Pseudomonadati</taxon>
        <taxon>Pseudomonadota</taxon>
        <taxon>Betaproteobacteria</taxon>
        <taxon>Burkholderiales</taxon>
        <taxon>Burkholderiaceae</taxon>
        <taxon>Cupriavidus</taxon>
    </lineage>
</organism>
<dbReference type="InterPro" id="IPR020845">
    <property type="entry name" value="AMP-binding_CS"/>
</dbReference>
<dbReference type="GO" id="GO:0004467">
    <property type="term" value="F:long-chain fatty acid-CoA ligase activity"/>
    <property type="evidence" value="ECO:0007669"/>
    <property type="project" value="UniProtKB-EC"/>
</dbReference>
<evidence type="ECO:0000256" key="4">
    <source>
        <dbReference type="ARBA" id="ARBA00022840"/>
    </source>
</evidence>
<evidence type="ECO:0000256" key="2">
    <source>
        <dbReference type="ARBA" id="ARBA00022598"/>
    </source>
</evidence>
<dbReference type="Gene3D" id="3.30.300.30">
    <property type="match status" value="1"/>
</dbReference>
<dbReference type="PROSITE" id="PS00455">
    <property type="entry name" value="AMP_BINDING"/>
    <property type="match status" value="1"/>
</dbReference>
<dbReference type="SUPFAM" id="SSF56801">
    <property type="entry name" value="Acetyl-CoA synthetase-like"/>
    <property type="match status" value="1"/>
</dbReference>
<dbReference type="EC" id="6.2.1.3" evidence="7"/>
<dbReference type="Gene3D" id="3.40.50.12780">
    <property type="entry name" value="N-terminal domain of ligase-like"/>
    <property type="match status" value="1"/>
</dbReference>
<feature type="domain" description="AMP-binding enzyme C-terminal" evidence="6">
    <location>
        <begin position="413"/>
        <end position="488"/>
    </location>
</feature>